<dbReference type="Proteomes" id="UP000799750">
    <property type="component" value="Unassembled WGS sequence"/>
</dbReference>
<sequence>MHTYAALTSLVSAPISTQRKNHSNSLHPKTPSPTYPSSNSTTLHRMNRVPKSLYQPSTPAILYPTHPTNHTPPTPTRPKVPPASETKKRGSCRQTGRATPSVPRSSFLNPPHRRIIAPSRIVA</sequence>
<feature type="compositionally biased region" description="Polar residues" evidence="1">
    <location>
        <begin position="13"/>
        <end position="27"/>
    </location>
</feature>
<evidence type="ECO:0000313" key="2">
    <source>
        <dbReference type="EMBL" id="KAF2499713.1"/>
    </source>
</evidence>
<gene>
    <name evidence="2" type="ORF">BU16DRAFT_524167</name>
</gene>
<keyword evidence="3" id="KW-1185">Reference proteome</keyword>
<reference evidence="2" key="1">
    <citation type="journal article" date="2020" name="Stud. Mycol.">
        <title>101 Dothideomycetes genomes: a test case for predicting lifestyles and emergence of pathogens.</title>
        <authorList>
            <person name="Haridas S."/>
            <person name="Albert R."/>
            <person name="Binder M."/>
            <person name="Bloem J."/>
            <person name="Labutti K."/>
            <person name="Salamov A."/>
            <person name="Andreopoulos B."/>
            <person name="Baker S."/>
            <person name="Barry K."/>
            <person name="Bills G."/>
            <person name="Bluhm B."/>
            <person name="Cannon C."/>
            <person name="Castanera R."/>
            <person name="Culley D."/>
            <person name="Daum C."/>
            <person name="Ezra D."/>
            <person name="Gonzalez J."/>
            <person name="Henrissat B."/>
            <person name="Kuo A."/>
            <person name="Liang C."/>
            <person name="Lipzen A."/>
            <person name="Lutzoni F."/>
            <person name="Magnuson J."/>
            <person name="Mondo S."/>
            <person name="Nolan M."/>
            <person name="Ohm R."/>
            <person name="Pangilinan J."/>
            <person name="Park H.-J."/>
            <person name="Ramirez L."/>
            <person name="Alfaro M."/>
            <person name="Sun H."/>
            <person name="Tritt A."/>
            <person name="Yoshinaga Y."/>
            <person name="Zwiers L.-H."/>
            <person name="Turgeon B."/>
            <person name="Goodwin S."/>
            <person name="Spatafora J."/>
            <person name="Crous P."/>
            <person name="Grigoriev I."/>
        </authorList>
    </citation>
    <scope>NUCLEOTIDE SEQUENCE</scope>
    <source>
        <strain evidence="2">CBS 269.34</strain>
    </source>
</reference>
<evidence type="ECO:0000313" key="3">
    <source>
        <dbReference type="Proteomes" id="UP000799750"/>
    </source>
</evidence>
<protein>
    <submittedName>
        <fullName evidence="2">Uncharacterized protein</fullName>
    </submittedName>
</protein>
<feature type="region of interest" description="Disordered" evidence="1">
    <location>
        <begin position="13"/>
        <end position="123"/>
    </location>
</feature>
<evidence type="ECO:0000256" key="1">
    <source>
        <dbReference type="SAM" id="MobiDB-lite"/>
    </source>
</evidence>
<name>A0A6A6R7J6_9PEZI</name>
<proteinExistence type="predicted"/>
<feature type="compositionally biased region" description="Polar residues" evidence="1">
    <location>
        <begin position="92"/>
        <end position="108"/>
    </location>
</feature>
<dbReference type="EMBL" id="MU004184">
    <property type="protein sequence ID" value="KAF2499713.1"/>
    <property type="molecule type" value="Genomic_DNA"/>
</dbReference>
<feature type="compositionally biased region" description="Pro residues" evidence="1">
    <location>
        <begin position="70"/>
        <end position="81"/>
    </location>
</feature>
<dbReference type="AlphaFoldDB" id="A0A6A6R7J6"/>
<organism evidence="2 3">
    <name type="scientific">Lophium mytilinum</name>
    <dbReference type="NCBI Taxonomy" id="390894"/>
    <lineage>
        <taxon>Eukaryota</taxon>
        <taxon>Fungi</taxon>
        <taxon>Dikarya</taxon>
        <taxon>Ascomycota</taxon>
        <taxon>Pezizomycotina</taxon>
        <taxon>Dothideomycetes</taxon>
        <taxon>Pleosporomycetidae</taxon>
        <taxon>Mytilinidiales</taxon>
        <taxon>Mytilinidiaceae</taxon>
        <taxon>Lophium</taxon>
    </lineage>
</organism>
<accession>A0A6A6R7J6</accession>